<feature type="transmembrane region" description="Helical" evidence="6">
    <location>
        <begin position="238"/>
        <end position="254"/>
    </location>
</feature>
<dbReference type="KEGG" id="cpat:CLPA_c12490"/>
<feature type="transmembrane region" description="Helical" evidence="6">
    <location>
        <begin position="22"/>
        <end position="54"/>
    </location>
</feature>
<dbReference type="InterPro" id="IPR052770">
    <property type="entry name" value="Cobalt_transport_CbiQ"/>
</dbReference>
<evidence type="ECO:0000256" key="5">
    <source>
        <dbReference type="ARBA" id="ARBA00023136"/>
    </source>
</evidence>
<reference evidence="8" key="2">
    <citation type="submission" date="2015-10" db="EMBL/GenBank/DDBJ databases">
        <title>Improved Draft Genome Sequence of Clostridium pasteurianum Strain ATCC 6013 (DSM 525) Using a Hybrid Next-Generation Sequencing Approach.</title>
        <authorList>
            <person name="Pyne M.E."/>
            <person name="Utturkar S.M."/>
            <person name="Brown S.D."/>
            <person name="Moo-Young M."/>
            <person name="Chung D.A."/>
            <person name="Chou P.C."/>
        </authorList>
    </citation>
    <scope>NUCLEOTIDE SEQUENCE</scope>
    <source>
        <strain evidence="8">ATCC 6013</strain>
    </source>
</reference>
<feature type="transmembrane region" description="Helical" evidence="6">
    <location>
        <begin position="66"/>
        <end position="83"/>
    </location>
</feature>
<dbReference type="Proteomes" id="UP000030905">
    <property type="component" value="Chromosome"/>
</dbReference>
<dbReference type="Pfam" id="PF02361">
    <property type="entry name" value="CbiQ"/>
    <property type="match status" value="1"/>
</dbReference>
<evidence type="ECO:0000256" key="1">
    <source>
        <dbReference type="ARBA" id="ARBA00004651"/>
    </source>
</evidence>
<keyword evidence="4 6" id="KW-1133">Transmembrane helix</keyword>
<dbReference type="KEGG" id="cpae:CPAST_c12490"/>
<evidence type="ECO:0000313" key="9">
    <source>
        <dbReference type="Proteomes" id="UP000028042"/>
    </source>
</evidence>
<keyword evidence="10" id="KW-1185">Reference proteome</keyword>
<dbReference type="EMBL" id="JPGY02000001">
    <property type="protein sequence ID" value="KRU12656.1"/>
    <property type="molecule type" value="Genomic_DNA"/>
</dbReference>
<evidence type="ECO:0000313" key="8">
    <source>
        <dbReference type="EMBL" id="KRU12656.1"/>
    </source>
</evidence>
<dbReference type="PANTHER" id="PTHR43723">
    <property type="entry name" value="COBALT TRANSPORT PROTEIN CBIQ"/>
    <property type="match status" value="1"/>
</dbReference>
<dbReference type="Proteomes" id="UP000028042">
    <property type="component" value="Unassembled WGS sequence"/>
</dbReference>
<dbReference type="PATRIC" id="fig|1262449.3.peg.2669"/>
<organism evidence="7 10">
    <name type="scientific">Clostridium pasteurianum DSM 525 = ATCC 6013</name>
    <dbReference type="NCBI Taxonomy" id="1262449"/>
    <lineage>
        <taxon>Bacteria</taxon>
        <taxon>Bacillati</taxon>
        <taxon>Bacillota</taxon>
        <taxon>Clostridia</taxon>
        <taxon>Eubacteriales</taxon>
        <taxon>Clostridiaceae</taxon>
        <taxon>Clostridium</taxon>
    </lineage>
</organism>
<evidence type="ECO:0000256" key="2">
    <source>
        <dbReference type="ARBA" id="ARBA00022475"/>
    </source>
</evidence>
<dbReference type="EMBL" id="CP009268">
    <property type="protein sequence ID" value="AJA51337.1"/>
    <property type="molecule type" value="Genomic_DNA"/>
</dbReference>
<dbReference type="InterPro" id="IPR012809">
    <property type="entry name" value="ECF_CbiQ"/>
</dbReference>
<keyword evidence="2" id="KW-1003">Cell membrane</keyword>
<dbReference type="AlphaFoldDB" id="A0A0H3J1R0"/>
<evidence type="ECO:0000313" key="10">
    <source>
        <dbReference type="Proteomes" id="UP000030905"/>
    </source>
</evidence>
<protein>
    <submittedName>
        <fullName evidence="8">Cobalt ABC transporter, inner membrane subunit CbiQ</fullName>
    </submittedName>
    <submittedName>
        <fullName evidence="7">Cobalt ABC transporter, permease protein CbiQ</fullName>
    </submittedName>
</protein>
<dbReference type="GO" id="GO:0043190">
    <property type="term" value="C:ATP-binding cassette (ABC) transporter complex"/>
    <property type="evidence" value="ECO:0007669"/>
    <property type="project" value="InterPro"/>
</dbReference>
<comment type="subcellular location">
    <subcellularLocation>
        <location evidence="1">Cell membrane</location>
        <topology evidence="1">Multi-pass membrane protein</topology>
    </subcellularLocation>
</comment>
<dbReference type="RefSeq" id="WP_003446110.1">
    <property type="nucleotide sequence ID" value="NZ_ANZB01000009.1"/>
</dbReference>
<dbReference type="GO" id="GO:0006824">
    <property type="term" value="P:cobalt ion transport"/>
    <property type="evidence" value="ECO:0007669"/>
    <property type="project" value="InterPro"/>
</dbReference>
<evidence type="ECO:0000256" key="4">
    <source>
        <dbReference type="ARBA" id="ARBA00022989"/>
    </source>
</evidence>
<dbReference type="NCBIfam" id="TIGR02454">
    <property type="entry name" value="ECF_T_CbiQ"/>
    <property type="match status" value="1"/>
</dbReference>
<evidence type="ECO:0000313" key="7">
    <source>
        <dbReference type="EMBL" id="AJA51337.1"/>
    </source>
</evidence>
<feature type="transmembrane region" description="Helical" evidence="6">
    <location>
        <begin position="117"/>
        <end position="142"/>
    </location>
</feature>
<sequence length="255" mass="29011">MISIDKLAYTSDLRKTNPMEKFIFSIITMILCIALNKIVISVIIFTTMTFFIVVKGKIPLNIYFKLILLPVSFLIMGILTIAINVLNNNNAVILSFIVLGFKLGVTEKSLITAGNIFFKALASVSCLYFLTLTTPLFEILIVLRRCKIPKLFVELMGLMYRFIFILMDRANMIFISQNCRLGYSNIKIGYKSIGTLITSLFVSSYKRSQDMYTSMEARCYDGEINLIEYDYKISHKNIVLIVILELILIVVGVIL</sequence>
<dbReference type="PANTHER" id="PTHR43723:SF1">
    <property type="entry name" value="COBALT TRANSPORT PROTEIN CBIQ"/>
    <property type="match status" value="1"/>
</dbReference>
<feature type="transmembrane region" description="Helical" evidence="6">
    <location>
        <begin position="89"/>
        <end position="105"/>
    </location>
</feature>
<name>A0A0H3J1R0_CLOPA</name>
<gene>
    <name evidence="7" type="primary">cbiQ</name>
    <name evidence="7" type="ORF">CLPA_c12490</name>
    <name evidence="8" type="ORF">CP6013_01904</name>
</gene>
<evidence type="ECO:0000256" key="3">
    <source>
        <dbReference type="ARBA" id="ARBA00022692"/>
    </source>
</evidence>
<keyword evidence="3 6" id="KW-0812">Transmembrane</keyword>
<dbReference type="GeneID" id="93073433"/>
<dbReference type="InterPro" id="IPR003339">
    <property type="entry name" value="ABC/ECF_trnsptr_transmembrane"/>
</dbReference>
<keyword evidence="5 6" id="KW-0472">Membrane</keyword>
<dbReference type="eggNOG" id="COG0619">
    <property type="taxonomic scope" value="Bacteria"/>
</dbReference>
<proteinExistence type="predicted"/>
<reference evidence="7 10" key="1">
    <citation type="journal article" date="2015" name="Genome Announc.">
        <title>Complete Genome Sequence of the Nitrogen-Fixing and Solvent-Producing Clostridium pasteurianum DSM 525.</title>
        <authorList>
            <person name="Poehlein A."/>
            <person name="Grosse-Honebrink A."/>
            <person name="Zhang Y."/>
            <person name="Minton N.P."/>
            <person name="Daniel R."/>
        </authorList>
    </citation>
    <scope>NUCLEOTIDE SEQUENCE [LARGE SCALE GENOMIC DNA]</scope>
    <source>
        <strain evidence="7">DSM 525</strain>
        <strain evidence="10">DSM 525 / ATCC 6013</strain>
    </source>
</reference>
<reference evidence="8 9" key="3">
    <citation type="journal article" name="Genome Announc.">
        <title>Improved Draft Genome Sequence of Clostridium pasteurianum Strain ATCC 6013 (DSM 525) Using a Hybrid Next-Generation Sequencing Approach.</title>
        <authorList>
            <person name="Pyne M.E."/>
            <person name="Utturkar S."/>
            <person name="Brown S.D."/>
            <person name="Moo-Young M."/>
            <person name="Chung D.A."/>
            <person name="Chou C.P."/>
        </authorList>
    </citation>
    <scope>NUCLEOTIDE SEQUENCE [LARGE SCALE GENOMIC DNA]</scope>
    <source>
        <strain evidence="8 9">ATCC 6013</strain>
    </source>
</reference>
<dbReference type="CDD" id="cd16914">
    <property type="entry name" value="EcfT"/>
    <property type="match status" value="1"/>
</dbReference>
<evidence type="ECO:0000256" key="6">
    <source>
        <dbReference type="SAM" id="Phobius"/>
    </source>
</evidence>
<accession>A0A0H3J1R0</accession>